<dbReference type="InterPro" id="IPR013087">
    <property type="entry name" value="Znf_C2H2_type"/>
</dbReference>
<keyword evidence="3" id="KW-0677">Repeat</keyword>
<dbReference type="PROSITE" id="PS00028">
    <property type="entry name" value="ZINC_FINGER_C2H2_1"/>
    <property type="match status" value="3"/>
</dbReference>
<dbReference type="InterPro" id="IPR050888">
    <property type="entry name" value="ZnF_C2H2-type_TF"/>
</dbReference>
<dbReference type="Proteomes" id="UP001162131">
    <property type="component" value="Unassembled WGS sequence"/>
</dbReference>
<evidence type="ECO:0000256" key="4">
    <source>
        <dbReference type="ARBA" id="ARBA00022771"/>
    </source>
</evidence>
<dbReference type="AlphaFoldDB" id="A0AAU9JT62"/>
<feature type="domain" description="C2H2-type" evidence="8">
    <location>
        <begin position="140"/>
        <end position="168"/>
    </location>
</feature>
<evidence type="ECO:0000256" key="1">
    <source>
        <dbReference type="ARBA" id="ARBA00004123"/>
    </source>
</evidence>
<reference evidence="9" key="1">
    <citation type="submission" date="2021-09" db="EMBL/GenBank/DDBJ databases">
        <authorList>
            <consortium name="AG Swart"/>
            <person name="Singh M."/>
            <person name="Singh A."/>
            <person name="Seah K."/>
            <person name="Emmerich C."/>
        </authorList>
    </citation>
    <scope>NUCLEOTIDE SEQUENCE</scope>
    <source>
        <strain evidence="9">ATCC30299</strain>
    </source>
</reference>
<dbReference type="PROSITE" id="PS50157">
    <property type="entry name" value="ZINC_FINGER_C2H2_2"/>
    <property type="match status" value="3"/>
</dbReference>
<dbReference type="EMBL" id="CAJZBQ010000046">
    <property type="protein sequence ID" value="CAG9328805.1"/>
    <property type="molecule type" value="Genomic_DNA"/>
</dbReference>
<proteinExistence type="predicted"/>
<protein>
    <recommendedName>
        <fullName evidence="8">C2H2-type domain-containing protein</fullName>
    </recommendedName>
</protein>
<evidence type="ECO:0000256" key="6">
    <source>
        <dbReference type="ARBA" id="ARBA00023242"/>
    </source>
</evidence>
<dbReference type="SMART" id="SM00355">
    <property type="entry name" value="ZnF_C2H2"/>
    <property type="match status" value="3"/>
</dbReference>
<comment type="caution">
    <text evidence="9">The sequence shown here is derived from an EMBL/GenBank/DDBJ whole genome shotgun (WGS) entry which is preliminary data.</text>
</comment>
<dbReference type="Pfam" id="PF13894">
    <property type="entry name" value="zf-C2H2_4"/>
    <property type="match status" value="1"/>
</dbReference>
<dbReference type="InterPro" id="IPR036236">
    <property type="entry name" value="Znf_C2H2_sf"/>
</dbReference>
<dbReference type="GO" id="GO:0008270">
    <property type="term" value="F:zinc ion binding"/>
    <property type="evidence" value="ECO:0007669"/>
    <property type="project" value="UniProtKB-KW"/>
</dbReference>
<keyword evidence="6" id="KW-0539">Nucleus</keyword>
<dbReference type="Pfam" id="PF00096">
    <property type="entry name" value="zf-C2H2"/>
    <property type="match status" value="1"/>
</dbReference>
<comment type="subcellular location">
    <subcellularLocation>
        <location evidence="1">Nucleus</location>
    </subcellularLocation>
</comment>
<accession>A0AAU9JT62</accession>
<keyword evidence="2" id="KW-0479">Metal-binding</keyword>
<name>A0AAU9JT62_9CILI</name>
<organism evidence="9 10">
    <name type="scientific">Blepharisma stoltei</name>
    <dbReference type="NCBI Taxonomy" id="1481888"/>
    <lineage>
        <taxon>Eukaryota</taxon>
        <taxon>Sar</taxon>
        <taxon>Alveolata</taxon>
        <taxon>Ciliophora</taxon>
        <taxon>Postciliodesmatophora</taxon>
        <taxon>Heterotrichea</taxon>
        <taxon>Heterotrichida</taxon>
        <taxon>Blepharismidae</taxon>
        <taxon>Blepharisma</taxon>
    </lineage>
</organism>
<feature type="domain" description="C2H2-type" evidence="8">
    <location>
        <begin position="111"/>
        <end position="139"/>
    </location>
</feature>
<gene>
    <name evidence="9" type="ORF">BSTOLATCC_MIC46795</name>
</gene>
<keyword evidence="5" id="KW-0862">Zinc</keyword>
<evidence type="ECO:0000313" key="10">
    <source>
        <dbReference type="Proteomes" id="UP001162131"/>
    </source>
</evidence>
<evidence type="ECO:0000256" key="5">
    <source>
        <dbReference type="ARBA" id="ARBA00022833"/>
    </source>
</evidence>
<dbReference type="SUPFAM" id="SSF57667">
    <property type="entry name" value="beta-beta-alpha zinc fingers"/>
    <property type="match status" value="1"/>
</dbReference>
<sequence>MENTLKAIRSLLLYSNHRLIGYNAEKDLPKYSQSRPSRENSDIFIRNDSVIEIQDSATASSNDNHNNLLCYETLNPSTNNNSEFSSRKKKFRNSLEDDEIENLEEVKILKAKCELCPQRFKSQKGLKIHMNKVHPVSQRSYCHICGKYFSNDGSLTAHKSQVHYKSTRVICETCGKEVCNKYSLALHKQKKHPFLRPL</sequence>
<dbReference type="PANTHER" id="PTHR24406">
    <property type="entry name" value="TRANSCRIPTIONAL REPRESSOR CTCFL-RELATED"/>
    <property type="match status" value="1"/>
</dbReference>
<evidence type="ECO:0000313" key="9">
    <source>
        <dbReference type="EMBL" id="CAG9328805.1"/>
    </source>
</evidence>
<evidence type="ECO:0000256" key="2">
    <source>
        <dbReference type="ARBA" id="ARBA00022723"/>
    </source>
</evidence>
<dbReference type="GO" id="GO:0005634">
    <property type="term" value="C:nucleus"/>
    <property type="evidence" value="ECO:0007669"/>
    <property type="project" value="UniProtKB-SubCell"/>
</dbReference>
<feature type="domain" description="C2H2-type" evidence="8">
    <location>
        <begin position="169"/>
        <end position="197"/>
    </location>
</feature>
<evidence type="ECO:0000259" key="8">
    <source>
        <dbReference type="PROSITE" id="PS50157"/>
    </source>
</evidence>
<keyword evidence="10" id="KW-1185">Reference proteome</keyword>
<keyword evidence="4 7" id="KW-0863">Zinc-finger</keyword>
<dbReference type="Gene3D" id="3.30.160.60">
    <property type="entry name" value="Classic Zinc Finger"/>
    <property type="match status" value="2"/>
</dbReference>
<evidence type="ECO:0000256" key="7">
    <source>
        <dbReference type="PROSITE-ProRule" id="PRU00042"/>
    </source>
</evidence>
<evidence type="ECO:0000256" key="3">
    <source>
        <dbReference type="ARBA" id="ARBA00022737"/>
    </source>
</evidence>